<keyword evidence="2" id="KW-1003">Cell membrane</keyword>
<evidence type="ECO:0000313" key="9">
    <source>
        <dbReference type="Proteomes" id="UP000002063"/>
    </source>
</evidence>
<gene>
    <name evidence="8" type="ordered locus">Metvu_0986</name>
</gene>
<dbReference type="PROSITE" id="PS50156">
    <property type="entry name" value="SSD"/>
    <property type="match status" value="1"/>
</dbReference>
<keyword evidence="3 6" id="KW-0812">Transmembrane</keyword>
<protein>
    <submittedName>
        <fullName evidence="8">Exporter of the RND superfamily protein-like protein</fullName>
    </submittedName>
</protein>
<keyword evidence="9" id="KW-1185">Reference proteome</keyword>
<dbReference type="KEGG" id="mvu:Metvu_0986"/>
<dbReference type="HOGENOM" id="CLU_060248_0_0_2"/>
<dbReference type="AlphaFoldDB" id="C9RGZ2"/>
<feature type="transmembrane region" description="Helical" evidence="6">
    <location>
        <begin position="344"/>
        <end position="366"/>
    </location>
</feature>
<dbReference type="RefSeq" id="WP_015733064.1">
    <property type="nucleotide sequence ID" value="NC_013407.1"/>
</dbReference>
<evidence type="ECO:0000256" key="6">
    <source>
        <dbReference type="SAM" id="Phobius"/>
    </source>
</evidence>
<dbReference type="EMBL" id="CP001787">
    <property type="protein sequence ID" value="ACX72844.1"/>
    <property type="molecule type" value="Genomic_DNA"/>
</dbReference>
<dbReference type="GeneID" id="8513323"/>
<evidence type="ECO:0000256" key="5">
    <source>
        <dbReference type="ARBA" id="ARBA00023136"/>
    </source>
</evidence>
<organism evidence="8 9">
    <name type="scientific">Methanocaldococcus vulcanius (strain ATCC 700851 / DSM 12094 / M7)</name>
    <name type="common">Methanococcus vulcanius</name>
    <dbReference type="NCBI Taxonomy" id="579137"/>
    <lineage>
        <taxon>Archaea</taxon>
        <taxon>Methanobacteriati</taxon>
        <taxon>Methanobacteriota</taxon>
        <taxon>Methanomada group</taxon>
        <taxon>Methanococci</taxon>
        <taxon>Methanococcales</taxon>
        <taxon>Methanocaldococcaceae</taxon>
        <taxon>Methanocaldococcus</taxon>
    </lineage>
</organism>
<comment type="subcellular location">
    <subcellularLocation>
        <location evidence="1">Cell membrane</location>
        <topology evidence="1">Multi-pass membrane protein</topology>
    </subcellularLocation>
</comment>
<evidence type="ECO:0000256" key="2">
    <source>
        <dbReference type="ARBA" id="ARBA00022475"/>
    </source>
</evidence>
<dbReference type="OrthoDB" id="42357at2157"/>
<keyword evidence="5 6" id="KW-0472">Membrane</keyword>
<feature type="transmembrane region" description="Helical" evidence="6">
    <location>
        <begin position="306"/>
        <end position="332"/>
    </location>
</feature>
<evidence type="ECO:0000256" key="3">
    <source>
        <dbReference type="ARBA" id="ARBA00022692"/>
    </source>
</evidence>
<feature type="transmembrane region" description="Helical" evidence="6">
    <location>
        <begin position="268"/>
        <end position="286"/>
    </location>
</feature>
<evidence type="ECO:0000259" key="7">
    <source>
        <dbReference type="PROSITE" id="PS50156"/>
    </source>
</evidence>
<feature type="transmembrane region" description="Helical" evidence="6">
    <location>
        <begin position="218"/>
        <end position="235"/>
    </location>
</feature>
<dbReference type="eggNOG" id="arCOG02174">
    <property type="taxonomic scope" value="Archaea"/>
</dbReference>
<dbReference type="InterPro" id="IPR050545">
    <property type="entry name" value="Mycobact_MmpL"/>
</dbReference>
<dbReference type="InterPro" id="IPR004869">
    <property type="entry name" value="MMPL_dom"/>
</dbReference>
<dbReference type="GO" id="GO:0005886">
    <property type="term" value="C:plasma membrane"/>
    <property type="evidence" value="ECO:0007669"/>
    <property type="project" value="UniProtKB-SubCell"/>
</dbReference>
<keyword evidence="4 6" id="KW-1133">Transmembrane helix</keyword>
<dbReference type="InterPro" id="IPR000731">
    <property type="entry name" value="SSD"/>
</dbReference>
<reference evidence="8" key="1">
    <citation type="submission" date="2009-10" db="EMBL/GenBank/DDBJ databases">
        <title>Complete sequence of chromosome of Methanocaldococcus vulcanius M7.</title>
        <authorList>
            <consortium name="US DOE Joint Genome Institute"/>
            <person name="Lucas S."/>
            <person name="Copeland A."/>
            <person name="Lapidus A."/>
            <person name="Glavina del Rio T."/>
            <person name="Dalin E."/>
            <person name="Tice H."/>
            <person name="Bruce D."/>
            <person name="Goodwin L."/>
            <person name="Pitluck S."/>
            <person name="Lcollab F.I."/>
            <person name="Brettin T."/>
            <person name="Detter J.C."/>
            <person name="Han C."/>
            <person name="Tapia R."/>
            <person name="Kuske C.R."/>
            <person name="Schmutz J."/>
            <person name="Larimer F."/>
            <person name="Land M."/>
            <person name="Hauser L."/>
            <person name="Kyrpides N."/>
            <person name="Ovchinikova G."/>
            <person name="Sieprawska-Lupa M."/>
            <person name="Whitman W.B."/>
            <person name="Woyke T."/>
        </authorList>
    </citation>
    <scope>NUCLEOTIDE SEQUENCE [LARGE SCALE GENOMIC DNA]</scope>
    <source>
        <strain evidence="8">M7</strain>
    </source>
</reference>
<dbReference type="STRING" id="579137.Metvu_0986"/>
<dbReference type="SUPFAM" id="SSF82866">
    <property type="entry name" value="Multidrug efflux transporter AcrB transmembrane domain"/>
    <property type="match status" value="1"/>
</dbReference>
<dbReference type="Proteomes" id="UP000002063">
    <property type="component" value="Chromosome"/>
</dbReference>
<accession>C9RGZ2</accession>
<evidence type="ECO:0000313" key="8">
    <source>
        <dbReference type="EMBL" id="ACX72844.1"/>
    </source>
</evidence>
<feature type="transmembrane region" description="Helical" evidence="6">
    <location>
        <begin position="241"/>
        <end position="261"/>
    </location>
</feature>
<dbReference type="PANTHER" id="PTHR33406:SF13">
    <property type="entry name" value="MEMBRANE PROTEIN YDFJ"/>
    <property type="match status" value="1"/>
</dbReference>
<dbReference type="Pfam" id="PF03176">
    <property type="entry name" value="MMPL"/>
    <property type="match status" value="1"/>
</dbReference>
<dbReference type="PANTHER" id="PTHR33406">
    <property type="entry name" value="MEMBRANE PROTEIN MJ1562-RELATED"/>
    <property type="match status" value="1"/>
</dbReference>
<proteinExistence type="predicted"/>
<feature type="transmembrane region" description="Helical" evidence="6">
    <location>
        <begin position="18"/>
        <end position="38"/>
    </location>
</feature>
<feature type="domain" description="SSD" evidence="7">
    <location>
        <begin position="248"/>
        <end position="366"/>
    </location>
</feature>
<dbReference type="Gene3D" id="1.20.1640.10">
    <property type="entry name" value="Multidrug efflux transporter AcrB transmembrane domain"/>
    <property type="match status" value="1"/>
</dbReference>
<evidence type="ECO:0000256" key="1">
    <source>
        <dbReference type="ARBA" id="ARBA00004651"/>
    </source>
</evidence>
<name>C9RGZ2_METVM</name>
<sequence>MLKEILQKIGEFSAKKPLIVILIVIIMSIFAASFIPHIKKQTSYEKMLPQDLKAVKELYEVRDEFGGTDVVEIAVKIVPSDCSDKVVDIRDPRVLNAVKMLEENLRSVDGITRVSSPVDVLIKLNGGTVPQSIDTVKKLMRELPPSEREKMFNKDYSMMVITAFTDVGGDEKKCDNLYKSVNERIKETPWPPGVEAVQTGSIALRALLGDLMNESQEITTSVAFLAIMLIIILHFKRITSVVILTPLVFSLIWTGGFMGLAGIPLDMATSAVGSLVLGLGIDYGIYFGSRYKEEREKGKDPEDAAIITVTYAGSSVLASAATTAAGLLSLTIAPLPMMANLGKVCAAGIIFCCMLTIFFLPAVLVLEDKYVLPLIARIKSKLL</sequence>
<evidence type="ECO:0000256" key="4">
    <source>
        <dbReference type="ARBA" id="ARBA00022989"/>
    </source>
</evidence>